<dbReference type="GO" id="GO:0004497">
    <property type="term" value="F:monooxygenase activity"/>
    <property type="evidence" value="ECO:0007669"/>
    <property type="project" value="UniProtKB-KW"/>
</dbReference>
<keyword evidence="7 9" id="KW-0503">Monooxygenase</keyword>
<dbReference type="GO" id="GO:0005506">
    <property type="term" value="F:iron ion binding"/>
    <property type="evidence" value="ECO:0007669"/>
    <property type="project" value="InterPro"/>
</dbReference>
<dbReference type="Pfam" id="PF00067">
    <property type="entry name" value="p450"/>
    <property type="match status" value="1"/>
</dbReference>
<feature type="transmembrane region" description="Helical" evidence="10">
    <location>
        <begin position="172"/>
        <end position="190"/>
    </location>
</feature>
<dbReference type="OrthoDB" id="1844152at2759"/>
<evidence type="ECO:0000256" key="7">
    <source>
        <dbReference type="ARBA" id="ARBA00023033"/>
    </source>
</evidence>
<dbReference type="PRINTS" id="PR00465">
    <property type="entry name" value="EP450IV"/>
</dbReference>
<evidence type="ECO:0000313" key="12">
    <source>
        <dbReference type="Proteomes" id="UP000824596"/>
    </source>
</evidence>
<dbReference type="InterPro" id="IPR001128">
    <property type="entry name" value="Cyt_P450"/>
</dbReference>
<dbReference type="AlphaFoldDB" id="A0A9P8MND2"/>
<evidence type="ECO:0000256" key="1">
    <source>
        <dbReference type="ARBA" id="ARBA00001971"/>
    </source>
</evidence>
<evidence type="ECO:0000256" key="5">
    <source>
        <dbReference type="ARBA" id="ARBA00023002"/>
    </source>
</evidence>
<keyword evidence="6 8" id="KW-0408">Iron</keyword>
<proteinExistence type="inferred from homology"/>
<dbReference type="Proteomes" id="UP000824596">
    <property type="component" value="Unassembled WGS sequence"/>
</dbReference>
<dbReference type="CDD" id="cd11041">
    <property type="entry name" value="CYP503A1-like"/>
    <property type="match status" value="1"/>
</dbReference>
<dbReference type="PANTHER" id="PTHR46206:SF1">
    <property type="entry name" value="P450, PUTATIVE (EUROFUNG)-RELATED"/>
    <property type="match status" value="1"/>
</dbReference>
<dbReference type="PROSITE" id="PS00086">
    <property type="entry name" value="CYTOCHROME_P450"/>
    <property type="match status" value="1"/>
</dbReference>
<dbReference type="GeneID" id="68359744"/>
<keyword evidence="3 8" id="KW-0349">Heme</keyword>
<dbReference type="PANTHER" id="PTHR46206">
    <property type="entry name" value="CYTOCHROME P450"/>
    <property type="match status" value="1"/>
</dbReference>
<reference evidence="11" key="1">
    <citation type="submission" date="2021-09" db="EMBL/GenBank/DDBJ databases">
        <title>A high-quality genome of the endoparasitic fungus Hirsutella rhossiliensis with a comparison of Hirsutella genomes reveals transposable elements contributing to genome size variation.</title>
        <authorList>
            <person name="Lin R."/>
            <person name="Jiao Y."/>
            <person name="Sun X."/>
            <person name="Ling J."/>
            <person name="Xie B."/>
            <person name="Cheng X."/>
        </authorList>
    </citation>
    <scope>NUCLEOTIDE SEQUENCE</scope>
    <source>
        <strain evidence="11">HR02</strain>
    </source>
</reference>
<evidence type="ECO:0000256" key="9">
    <source>
        <dbReference type="RuleBase" id="RU000461"/>
    </source>
</evidence>
<organism evidence="11 12">
    <name type="scientific">Hirsutella rhossiliensis</name>
    <dbReference type="NCBI Taxonomy" id="111463"/>
    <lineage>
        <taxon>Eukaryota</taxon>
        <taxon>Fungi</taxon>
        <taxon>Dikarya</taxon>
        <taxon>Ascomycota</taxon>
        <taxon>Pezizomycotina</taxon>
        <taxon>Sordariomycetes</taxon>
        <taxon>Hypocreomycetidae</taxon>
        <taxon>Hypocreales</taxon>
        <taxon>Ophiocordycipitaceae</taxon>
        <taxon>Hirsutella</taxon>
    </lineage>
</organism>
<evidence type="ECO:0000313" key="11">
    <source>
        <dbReference type="EMBL" id="KAH0958315.1"/>
    </source>
</evidence>
<dbReference type="GO" id="GO:0020037">
    <property type="term" value="F:heme binding"/>
    <property type="evidence" value="ECO:0007669"/>
    <property type="project" value="InterPro"/>
</dbReference>
<protein>
    <submittedName>
        <fullName evidence="11">Cytochrome p450 domain-containing protein</fullName>
    </submittedName>
</protein>
<gene>
    <name evidence="11" type="ORF">HRG_10616</name>
</gene>
<sequence length="399" mass="45114">MGYGKYSKKGQPFALVNPSFYPQVLLPPEQIGWLVSQPEHILSHEKANEDIHALPFLAPGFNNYAHLELIRAIRHDLTRNIANTEAAFRDELEHTASEALGHAGDSSWREVNLAETLDTIIFGVCLRIFFGPSLCRDAKYIHLVKTWTRVTGGLMIAVSQLVPWLLKPVVGLVAGLPIYYYWLRMIAFLYPTYKQRIVYLQTSKQCPPEDMVTWMVDLALKCNPGKTPSISALIVRLTLVLESAIRESLRLSPLSDRMLSRRVVQKGGIRLPDGQLLRHGTWIAVAATGIHRDECNYESPNEYRPFRFCSTEEKTGKPKASTPIPATSEKFLAFGHGRHSCPGRWFASYAMKVMIGYILVNYEIEPLDNRPSNSIVGQTIVPPLEVKIRVRRKTETECK</sequence>
<evidence type="ECO:0000256" key="4">
    <source>
        <dbReference type="ARBA" id="ARBA00022723"/>
    </source>
</evidence>
<keyword evidence="5 9" id="KW-0560">Oxidoreductase</keyword>
<comment type="similarity">
    <text evidence="2 9">Belongs to the cytochrome P450 family.</text>
</comment>
<evidence type="ECO:0000256" key="6">
    <source>
        <dbReference type="ARBA" id="ARBA00023004"/>
    </source>
</evidence>
<dbReference type="InterPro" id="IPR036396">
    <property type="entry name" value="Cyt_P450_sf"/>
</dbReference>
<dbReference type="InterPro" id="IPR017972">
    <property type="entry name" value="Cyt_P450_CS"/>
</dbReference>
<dbReference type="EMBL" id="JAIZPD010000016">
    <property type="protein sequence ID" value="KAH0958315.1"/>
    <property type="molecule type" value="Genomic_DNA"/>
</dbReference>
<name>A0A9P8MND2_9HYPO</name>
<comment type="caution">
    <text evidence="11">The sequence shown here is derived from an EMBL/GenBank/DDBJ whole genome shotgun (WGS) entry which is preliminary data.</text>
</comment>
<dbReference type="SUPFAM" id="SSF48264">
    <property type="entry name" value="Cytochrome P450"/>
    <property type="match status" value="1"/>
</dbReference>
<dbReference type="RefSeq" id="XP_044715828.1">
    <property type="nucleotide sequence ID" value="XM_044869086.1"/>
</dbReference>
<accession>A0A9P8MND2</accession>
<evidence type="ECO:0000256" key="3">
    <source>
        <dbReference type="ARBA" id="ARBA00022617"/>
    </source>
</evidence>
<evidence type="ECO:0000256" key="8">
    <source>
        <dbReference type="PIRSR" id="PIRSR602403-1"/>
    </source>
</evidence>
<dbReference type="InterPro" id="IPR002403">
    <property type="entry name" value="Cyt_P450_E_grp-IV"/>
</dbReference>
<keyword evidence="10" id="KW-0812">Transmembrane</keyword>
<comment type="cofactor">
    <cofactor evidence="1 8">
        <name>heme</name>
        <dbReference type="ChEBI" id="CHEBI:30413"/>
    </cofactor>
</comment>
<evidence type="ECO:0000256" key="10">
    <source>
        <dbReference type="SAM" id="Phobius"/>
    </source>
</evidence>
<evidence type="ECO:0000256" key="2">
    <source>
        <dbReference type="ARBA" id="ARBA00010617"/>
    </source>
</evidence>
<keyword evidence="10" id="KW-0472">Membrane</keyword>
<keyword evidence="10" id="KW-1133">Transmembrane helix</keyword>
<keyword evidence="12" id="KW-1185">Reference proteome</keyword>
<keyword evidence="4 8" id="KW-0479">Metal-binding</keyword>
<feature type="binding site" description="axial binding residue" evidence="8">
    <location>
        <position position="341"/>
    </location>
    <ligand>
        <name>heme</name>
        <dbReference type="ChEBI" id="CHEBI:30413"/>
    </ligand>
    <ligandPart>
        <name>Fe</name>
        <dbReference type="ChEBI" id="CHEBI:18248"/>
    </ligandPart>
</feature>
<dbReference type="GO" id="GO:0016705">
    <property type="term" value="F:oxidoreductase activity, acting on paired donors, with incorporation or reduction of molecular oxygen"/>
    <property type="evidence" value="ECO:0007669"/>
    <property type="project" value="InterPro"/>
</dbReference>
<dbReference type="Gene3D" id="1.10.630.10">
    <property type="entry name" value="Cytochrome P450"/>
    <property type="match status" value="2"/>
</dbReference>